<evidence type="ECO:0000256" key="1">
    <source>
        <dbReference type="ARBA" id="ARBA00004613"/>
    </source>
</evidence>
<proteinExistence type="inferred from homology"/>
<dbReference type="InterPro" id="IPR000734">
    <property type="entry name" value="TAG_lipase"/>
</dbReference>
<evidence type="ECO:0000256" key="4">
    <source>
        <dbReference type="RuleBase" id="RU004262"/>
    </source>
</evidence>
<dbReference type="Proteomes" id="UP000735302">
    <property type="component" value="Unassembled WGS sequence"/>
</dbReference>
<dbReference type="GO" id="GO:0005615">
    <property type="term" value="C:extracellular space"/>
    <property type="evidence" value="ECO:0007669"/>
    <property type="project" value="TreeGrafter"/>
</dbReference>
<dbReference type="InterPro" id="IPR029058">
    <property type="entry name" value="AB_hydrolase_fold"/>
</dbReference>
<feature type="domain" description="Lipase" evidence="5">
    <location>
        <begin position="9"/>
        <end position="76"/>
    </location>
</feature>
<gene>
    <name evidence="6" type="ORF">PoB_006795800</name>
</gene>
<dbReference type="InterPro" id="IPR013818">
    <property type="entry name" value="Lipase"/>
</dbReference>
<keyword evidence="7" id="KW-1185">Reference proteome</keyword>
<dbReference type="GO" id="GO:0016042">
    <property type="term" value="P:lipid catabolic process"/>
    <property type="evidence" value="ECO:0007669"/>
    <property type="project" value="TreeGrafter"/>
</dbReference>
<reference evidence="6 7" key="1">
    <citation type="journal article" date="2021" name="Elife">
        <title>Chloroplast acquisition without the gene transfer in kleptoplastic sea slugs, Plakobranchus ocellatus.</title>
        <authorList>
            <person name="Maeda T."/>
            <person name="Takahashi S."/>
            <person name="Yoshida T."/>
            <person name="Shimamura S."/>
            <person name="Takaki Y."/>
            <person name="Nagai Y."/>
            <person name="Toyoda A."/>
            <person name="Suzuki Y."/>
            <person name="Arimoto A."/>
            <person name="Ishii H."/>
            <person name="Satoh N."/>
            <person name="Nishiyama T."/>
            <person name="Hasebe M."/>
            <person name="Maruyama T."/>
            <person name="Minagawa J."/>
            <person name="Obokata J."/>
            <person name="Shigenobu S."/>
        </authorList>
    </citation>
    <scope>NUCLEOTIDE SEQUENCE [LARGE SCALE GENOMIC DNA]</scope>
</reference>
<sequence>MLCIMSTAIEMAKGFGIRHSIGDVDFYPNGGKHQPGCPPETMGILTMLKLEDAFYYGACSHSRCLDLFRNSIRKCRYDPQGPCTMGFHTDPSCRGEFYPNTTAVDPFC</sequence>
<evidence type="ECO:0000259" key="5">
    <source>
        <dbReference type="Pfam" id="PF00151"/>
    </source>
</evidence>
<dbReference type="GO" id="GO:0016298">
    <property type="term" value="F:lipase activity"/>
    <property type="evidence" value="ECO:0007669"/>
    <property type="project" value="InterPro"/>
</dbReference>
<dbReference type="InterPro" id="IPR002334">
    <property type="entry name" value="Allerg_PlipaseA1"/>
</dbReference>
<evidence type="ECO:0000313" key="7">
    <source>
        <dbReference type="Proteomes" id="UP000735302"/>
    </source>
</evidence>
<dbReference type="AlphaFoldDB" id="A0AAV4DBN1"/>
<protein>
    <submittedName>
        <fullName evidence="6">Pancreatic lipase-related protein</fullName>
    </submittedName>
</protein>
<evidence type="ECO:0000256" key="3">
    <source>
        <dbReference type="ARBA" id="ARBA00022525"/>
    </source>
</evidence>
<evidence type="ECO:0000256" key="2">
    <source>
        <dbReference type="ARBA" id="ARBA00010701"/>
    </source>
</evidence>
<name>A0AAV4DBN1_9GAST</name>
<keyword evidence="3" id="KW-0964">Secreted</keyword>
<organism evidence="6 7">
    <name type="scientific">Plakobranchus ocellatus</name>
    <dbReference type="NCBI Taxonomy" id="259542"/>
    <lineage>
        <taxon>Eukaryota</taxon>
        <taxon>Metazoa</taxon>
        <taxon>Spiralia</taxon>
        <taxon>Lophotrochozoa</taxon>
        <taxon>Mollusca</taxon>
        <taxon>Gastropoda</taxon>
        <taxon>Heterobranchia</taxon>
        <taxon>Euthyneura</taxon>
        <taxon>Panpulmonata</taxon>
        <taxon>Sacoglossa</taxon>
        <taxon>Placobranchoidea</taxon>
        <taxon>Plakobranchidae</taxon>
        <taxon>Plakobranchus</taxon>
    </lineage>
</organism>
<accession>A0AAV4DBN1</accession>
<dbReference type="PANTHER" id="PTHR11610">
    <property type="entry name" value="LIPASE"/>
    <property type="match status" value="1"/>
</dbReference>
<dbReference type="SUPFAM" id="SSF53474">
    <property type="entry name" value="alpha/beta-Hydrolases"/>
    <property type="match status" value="1"/>
</dbReference>
<comment type="caution">
    <text evidence="6">The sequence shown here is derived from an EMBL/GenBank/DDBJ whole genome shotgun (WGS) entry which is preliminary data.</text>
</comment>
<evidence type="ECO:0000313" key="6">
    <source>
        <dbReference type="EMBL" id="GFO41453.1"/>
    </source>
</evidence>
<dbReference type="EMBL" id="BLXT01007690">
    <property type="protein sequence ID" value="GFO41453.1"/>
    <property type="molecule type" value="Genomic_DNA"/>
</dbReference>
<comment type="similarity">
    <text evidence="2 4">Belongs to the AB hydrolase superfamily. Lipase family.</text>
</comment>
<dbReference type="PRINTS" id="PR00825">
    <property type="entry name" value="DOLALLERGEN"/>
</dbReference>
<comment type="subcellular location">
    <subcellularLocation>
        <location evidence="1">Secreted</location>
    </subcellularLocation>
</comment>
<dbReference type="Gene3D" id="3.40.50.1820">
    <property type="entry name" value="alpha/beta hydrolase"/>
    <property type="match status" value="1"/>
</dbReference>
<dbReference type="Pfam" id="PF00151">
    <property type="entry name" value="Lipase"/>
    <property type="match status" value="1"/>
</dbReference>